<dbReference type="EMBL" id="JBIMZQ010000039">
    <property type="protein sequence ID" value="KAL3660769.1"/>
    <property type="molecule type" value="Genomic_DNA"/>
</dbReference>
<feature type="domain" description="DUF3645" evidence="7">
    <location>
        <begin position="66"/>
        <end position="97"/>
    </location>
</feature>
<keyword evidence="9" id="KW-1185">Reference proteome</keyword>
<evidence type="ECO:0000256" key="6">
    <source>
        <dbReference type="ARBA" id="ARBA00022807"/>
    </source>
</evidence>
<gene>
    <name evidence="8" type="ORF">V7S43_014172</name>
</gene>
<dbReference type="Pfam" id="PF12359">
    <property type="entry name" value="DUF3645"/>
    <property type="match status" value="1"/>
</dbReference>
<dbReference type="InterPro" id="IPR022105">
    <property type="entry name" value="DUF3645"/>
</dbReference>
<protein>
    <recommendedName>
        <fullName evidence="2">ubiquitinyl hydrolase 1</fullName>
        <ecNumber evidence="2">3.4.19.12</ecNumber>
    </recommendedName>
</protein>
<dbReference type="PANTHER" id="PTHR13367">
    <property type="entry name" value="UBIQUITIN THIOESTERASE"/>
    <property type="match status" value="1"/>
</dbReference>
<name>A0ABD3F6S3_9STRA</name>
<organism evidence="8 9">
    <name type="scientific">Phytophthora oleae</name>
    <dbReference type="NCBI Taxonomy" id="2107226"/>
    <lineage>
        <taxon>Eukaryota</taxon>
        <taxon>Sar</taxon>
        <taxon>Stramenopiles</taxon>
        <taxon>Oomycota</taxon>
        <taxon>Peronosporomycetes</taxon>
        <taxon>Peronosporales</taxon>
        <taxon>Peronosporaceae</taxon>
        <taxon>Phytophthora</taxon>
    </lineage>
</organism>
<accession>A0ABD3F6S3</accession>
<reference evidence="8 9" key="1">
    <citation type="submission" date="2024-09" db="EMBL/GenBank/DDBJ databases">
        <title>Genome sequencing and assembly of Phytophthora oleae, isolate VK10A, causative agent of rot of olive drupes.</title>
        <authorList>
            <person name="Conti Taguali S."/>
            <person name="Riolo M."/>
            <person name="La Spada F."/>
            <person name="Cacciola S.O."/>
            <person name="Dionisio G."/>
        </authorList>
    </citation>
    <scope>NUCLEOTIDE SEQUENCE [LARGE SCALE GENOMIC DNA]</scope>
    <source>
        <strain evidence="8 9">VK10A</strain>
    </source>
</reference>
<dbReference type="GO" id="GO:0006508">
    <property type="term" value="P:proteolysis"/>
    <property type="evidence" value="ECO:0007669"/>
    <property type="project" value="UniProtKB-KW"/>
</dbReference>
<evidence type="ECO:0000313" key="8">
    <source>
        <dbReference type="EMBL" id="KAL3660769.1"/>
    </source>
</evidence>
<evidence type="ECO:0000256" key="4">
    <source>
        <dbReference type="ARBA" id="ARBA00022786"/>
    </source>
</evidence>
<evidence type="ECO:0000256" key="1">
    <source>
        <dbReference type="ARBA" id="ARBA00000707"/>
    </source>
</evidence>
<evidence type="ECO:0000259" key="7">
    <source>
        <dbReference type="Pfam" id="PF12359"/>
    </source>
</evidence>
<dbReference type="PANTHER" id="PTHR13367:SF33">
    <property type="entry name" value="P-LOOP CONTAINING NUCLEOSIDE TRIPHOSPHATE HYDROLASE PROTEIN"/>
    <property type="match status" value="1"/>
</dbReference>
<proteinExistence type="predicted"/>
<keyword evidence="3" id="KW-0645">Protease</keyword>
<evidence type="ECO:0000313" key="9">
    <source>
        <dbReference type="Proteomes" id="UP001632037"/>
    </source>
</evidence>
<keyword evidence="6" id="KW-0788">Thiol protease</keyword>
<keyword evidence="5" id="KW-0378">Hydrolase</keyword>
<comment type="caution">
    <text evidence="8">The sequence shown here is derived from an EMBL/GenBank/DDBJ whole genome shotgun (WGS) entry which is preliminary data.</text>
</comment>
<comment type="catalytic activity">
    <reaction evidence="1">
        <text>Thiol-dependent hydrolysis of ester, thioester, amide, peptide and isopeptide bonds formed by the C-terminal Gly of ubiquitin (a 76-residue protein attached to proteins as an intracellular targeting signal).</text>
        <dbReference type="EC" id="3.4.19.12"/>
    </reaction>
</comment>
<dbReference type="EC" id="3.4.19.12" evidence="2"/>
<dbReference type="Proteomes" id="UP001632037">
    <property type="component" value="Unassembled WGS sequence"/>
</dbReference>
<keyword evidence="4" id="KW-0833">Ubl conjugation pathway</keyword>
<evidence type="ECO:0000256" key="2">
    <source>
        <dbReference type="ARBA" id="ARBA00012759"/>
    </source>
</evidence>
<dbReference type="InterPro" id="IPR051346">
    <property type="entry name" value="OTU_Deubiquitinase"/>
</dbReference>
<dbReference type="AlphaFoldDB" id="A0ABD3F6S3"/>
<evidence type="ECO:0000256" key="5">
    <source>
        <dbReference type="ARBA" id="ARBA00022801"/>
    </source>
</evidence>
<sequence length="491" mass="55589">MVLDLIDNAPFEFMWLNTFGATAARDALVKAITDSIACVTRVCGLWGVGTLEKRYRGNFGLPVPDTRQKKIAIPFRAADVPSERSEFSHPDVCIILTFLGYYNGGLQNEEIRRTFNVLLRLDISEQHQLYDRWYTSVKVGLSAEDQEALCDVRHISLTDTRQLEILRRVYKFCIEAINFYLNTCVFPKDTQQYPQRLSRTAWNLTAGKNNIGFSGTNDNDRLLPLLVQQVEPNEPSLSGANGKLIEKIVGVTHTYEVIPALRLSPNRLSIPWESVLRFTVDKKAQALIDTGVLLAGVANDIAAEFLLDQPDCSFSGVMYYDSSTENNCWMIAEKTRRIKVPLKKASMLEKETFVIFDEARSRGSDMKLLPDAAAVLTLGPKLTKDKLMQGAGRMRQLGCNQTLWIASFDEVAQSILQVSGRRELSSVSAIDVLNWVMDNTKAEAVRGLLEWAANDVHFRKTQLDRDSSWWMKTGRWKRCTRRSFVPTKSRK</sequence>
<evidence type="ECO:0000256" key="3">
    <source>
        <dbReference type="ARBA" id="ARBA00022670"/>
    </source>
</evidence>
<dbReference type="GO" id="GO:0004843">
    <property type="term" value="F:cysteine-type deubiquitinase activity"/>
    <property type="evidence" value="ECO:0007669"/>
    <property type="project" value="UniProtKB-EC"/>
</dbReference>